<gene>
    <name evidence="5" type="ORF">QRX50_13325</name>
</gene>
<dbReference type="InterPro" id="IPR012348">
    <property type="entry name" value="RNR-like"/>
</dbReference>
<dbReference type="KEGG" id="acab:QRX50_13325"/>
<comment type="catalytic activity">
    <reaction evidence="4">
        <text>propane + NADH + O2 + H(+) = propan-2-ol + NAD(+) + H2O</text>
        <dbReference type="Rhea" id="RHEA:49992"/>
        <dbReference type="ChEBI" id="CHEBI:15377"/>
        <dbReference type="ChEBI" id="CHEBI:15378"/>
        <dbReference type="ChEBI" id="CHEBI:15379"/>
        <dbReference type="ChEBI" id="CHEBI:17824"/>
        <dbReference type="ChEBI" id="CHEBI:32879"/>
        <dbReference type="ChEBI" id="CHEBI:57540"/>
        <dbReference type="ChEBI" id="CHEBI:57945"/>
        <dbReference type="EC" id="1.14.13.227"/>
    </reaction>
</comment>
<evidence type="ECO:0000256" key="4">
    <source>
        <dbReference type="ARBA" id="ARBA00048941"/>
    </source>
</evidence>
<dbReference type="AlphaFoldDB" id="A0A9Y2IJU3"/>
<evidence type="ECO:0000256" key="3">
    <source>
        <dbReference type="ARBA" id="ARBA00023033"/>
    </source>
</evidence>
<dbReference type="InterPro" id="IPR003430">
    <property type="entry name" value="Phenol_Hydrox"/>
</dbReference>
<keyword evidence="6" id="KW-1185">Reference proteome</keyword>
<evidence type="ECO:0000313" key="5">
    <source>
        <dbReference type="EMBL" id="WIX81665.1"/>
    </source>
</evidence>
<dbReference type="Gene3D" id="1.10.620.20">
    <property type="entry name" value="Ribonucleotide Reductase, subunit A"/>
    <property type="match status" value="1"/>
</dbReference>
<dbReference type="Proteomes" id="UP001236014">
    <property type="component" value="Chromosome"/>
</dbReference>
<dbReference type="EC" id="1.14.13.227" evidence="1"/>
<dbReference type="GO" id="GO:0016709">
    <property type="term" value="F:oxidoreductase activity, acting on paired donors, with incorporation or reduction of molecular oxygen, NAD(P)H as one donor, and incorporation of one atom of oxygen"/>
    <property type="evidence" value="ECO:0007669"/>
    <property type="project" value="InterPro"/>
</dbReference>
<evidence type="ECO:0000256" key="1">
    <source>
        <dbReference type="ARBA" id="ARBA00012710"/>
    </source>
</evidence>
<dbReference type="InterPro" id="IPR012078">
    <property type="entry name" value="MP_mOase_hydro"/>
</dbReference>
<evidence type="ECO:0000313" key="6">
    <source>
        <dbReference type="Proteomes" id="UP001236014"/>
    </source>
</evidence>
<organism evidence="5 6">
    <name type="scientific">Amycolatopsis carbonis</name>
    <dbReference type="NCBI Taxonomy" id="715471"/>
    <lineage>
        <taxon>Bacteria</taxon>
        <taxon>Bacillati</taxon>
        <taxon>Actinomycetota</taxon>
        <taxon>Actinomycetes</taxon>
        <taxon>Pseudonocardiales</taxon>
        <taxon>Pseudonocardiaceae</taxon>
        <taxon>Amycolatopsis</taxon>
    </lineage>
</organism>
<keyword evidence="2" id="KW-0560">Oxidoreductase</keyword>
<dbReference type="Pfam" id="PF02332">
    <property type="entry name" value="Phenol_Hydrox"/>
    <property type="match status" value="1"/>
</dbReference>
<keyword evidence="3" id="KW-0503">Monooxygenase</keyword>
<protein>
    <recommendedName>
        <fullName evidence="1">propane 2-monooxygenase</fullName>
        <ecNumber evidence="1">1.14.13.227</ecNumber>
    </recommendedName>
</protein>
<accession>A0A9Y2IJU3</accession>
<name>A0A9Y2IJU3_9PSEU</name>
<evidence type="ECO:0000256" key="2">
    <source>
        <dbReference type="ARBA" id="ARBA00023002"/>
    </source>
</evidence>
<dbReference type="InterPro" id="IPR009078">
    <property type="entry name" value="Ferritin-like_SF"/>
</dbReference>
<proteinExistence type="predicted"/>
<sequence length="338" mass="38560">MQYELRYQVIEPKRQTYQNVIDRFGDQPASRYLEATLDVEPRENFHYRPTWDQHRELYDADYTALKLTDPYSYTDPRQFYYTPYVTNRANLHDEFTKQMAYLEERELLAKLPTAWRTVLTTAILPLRHYESGAQMVSVGGARFAYGTSLEQCCTYAAFDRIGNAQMLSRVGIALGSGTGDLLQVAKREWLDSEHLQPLRRFTEEAMVTPDWAEGLVAVDLVDSLVYPVLYRELDEIALTSGAGAYSLFTQYLHTWFKDQRKWLDALIKAWAADEEHGAENREHLSRIVATWNPLAHEAATELARVVDHQLPDAGTVAALARTTAAAEQRWAQVTGGAA</sequence>
<dbReference type="SUPFAM" id="SSF47240">
    <property type="entry name" value="Ferritin-like"/>
    <property type="match status" value="1"/>
</dbReference>
<dbReference type="RefSeq" id="WP_285972252.1">
    <property type="nucleotide sequence ID" value="NZ_CP127294.1"/>
</dbReference>
<reference evidence="5 6" key="1">
    <citation type="submission" date="2023-06" db="EMBL/GenBank/DDBJ databases">
        <authorList>
            <person name="Oyuntsetseg B."/>
            <person name="Kim S.B."/>
        </authorList>
    </citation>
    <scope>NUCLEOTIDE SEQUENCE [LARGE SCALE GENOMIC DNA]</scope>
    <source>
        <strain evidence="5 6">2-15</strain>
    </source>
</reference>
<dbReference type="PIRSF" id="PIRSF000040">
    <property type="entry name" value="MMOH_comp"/>
    <property type="match status" value="1"/>
</dbReference>
<dbReference type="EMBL" id="CP127294">
    <property type="protein sequence ID" value="WIX81665.1"/>
    <property type="molecule type" value="Genomic_DNA"/>
</dbReference>